<sequence>MLYLLSEKYFFEIDPKTLKDTITERLKNERRNWSRRIYNNLARQAKNEMENALRQLNVSSSNRVKAVKIKKEIE</sequence>
<evidence type="ECO:0000313" key="4">
    <source>
        <dbReference type="Proteomes" id="UP000006163"/>
    </source>
</evidence>
<dbReference type="InterPro" id="IPR057717">
    <property type="entry name" value="BBH37-like_helical"/>
</dbReference>
<reference evidence="3 4" key="1">
    <citation type="journal article" date="2012" name="J. Bacteriol.">
        <title>Whole-Genome Sequences of Borrelia bissettii, Borrelia valaisiana, and Borrelia spielmanii.</title>
        <authorList>
            <person name="Schutzer S.E."/>
            <person name="Fraser-Liggett C.M."/>
            <person name="Qiu W.G."/>
            <person name="Kraiczy P."/>
            <person name="Mongodin E.F."/>
            <person name="Dunn J.J."/>
            <person name="Luft B.J."/>
            <person name="Casjens S.R."/>
        </authorList>
    </citation>
    <scope>NUCLEOTIDE SEQUENCE [LARGE SCALE GENOMIC DNA]</scope>
    <source>
        <strain evidence="3 4">VS116</strain>
        <plasmid evidence="3">VS116_lp25</plasmid>
    </source>
</reference>
<keyword evidence="1" id="KW-0175">Coiled coil</keyword>
<feature type="domain" description="BBH37-like helical" evidence="2">
    <location>
        <begin position="6"/>
        <end position="74"/>
    </location>
</feature>
<dbReference type="HOGENOM" id="CLU_2680389_0_0_12"/>
<dbReference type="EMBL" id="CP001437">
    <property type="protein sequence ID" value="ACN52845.1"/>
    <property type="molecule type" value="Genomic_DNA"/>
</dbReference>
<keyword evidence="3" id="KW-0614">Plasmid</keyword>
<evidence type="ECO:0000256" key="1">
    <source>
        <dbReference type="SAM" id="Coils"/>
    </source>
</evidence>
<dbReference type="Pfam" id="PF25672">
    <property type="entry name" value="BBH37"/>
    <property type="match status" value="1"/>
</dbReference>
<dbReference type="RefSeq" id="WP_012665323.1">
    <property type="nucleotide sequence ID" value="NC_012166.1"/>
</dbReference>
<dbReference type="NCBIfam" id="NF033721">
    <property type="entry name" value="P12_lipo"/>
    <property type="match status" value="1"/>
</dbReference>
<dbReference type="AlphaFoldDB" id="C0R8T1"/>
<gene>
    <name evidence="3" type="ORF">BVAVS116_E0050</name>
</gene>
<dbReference type="OrthoDB" id="352059at2"/>
<feature type="coiled-coil region" evidence="1">
    <location>
        <begin position="35"/>
        <end position="62"/>
    </location>
</feature>
<accession>C0R8T1</accession>
<protein>
    <recommendedName>
        <fullName evidence="2">BBH37-like helical domain-containing protein</fullName>
    </recommendedName>
</protein>
<evidence type="ECO:0000259" key="2">
    <source>
        <dbReference type="Pfam" id="PF25672"/>
    </source>
</evidence>
<dbReference type="GeneID" id="63641999"/>
<evidence type="ECO:0000313" key="3">
    <source>
        <dbReference type="EMBL" id="ACN52845.1"/>
    </source>
</evidence>
<proteinExistence type="predicted"/>
<keyword evidence="4" id="KW-1185">Reference proteome</keyword>
<dbReference type="Proteomes" id="UP000006163">
    <property type="component" value="Plasmid VS116_lp25"/>
</dbReference>
<name>C0R8T1_BORVA</name>
<organism evidence="3 4">
    <name type="scientific">Borreliella valaisiana VS116</name>
    <dbReference type="NCBI Taxonomy" id="445987"/>
    <lineage>
        <taxon>Bacteria</taxon>
        <taxon>Pseudomonadati</taxon>
        <taxon>Spirochaetota</taxon>
        <taxon>Spirochaetia</taxon>
        <taxon>Spirochaetales</taxon>
        <taxon>Borreliaceae</taxon>
        <taxon>Borreliella</taxon>
    </lineage>
</organism>
<dbReference type="InterPro" id="IPR058057">
    <property type="entry name" value="BBH37-like"/>
</dbReference>
<geneLocation type="plasmid" evidence="3 4">
    <name>VS116_lp25</name>
</geneLocation>